<evidence type="ECO:0000259" key="10">
    <source>
        <dbReference type="PROSITE" id="PS50850"/>
    </source>
</evidence>
<dbReference type="SUPFAM" id="SSF103473">
    <property type="entry name" value="MFS general substrate transporter"/>
    <property type="match status" value="2"/>
</dbReference>
<dbReference type="InterPro" id="IPR005828">
    <property type="entry name" value="MFS_sugar_transport-like"/>
</dbReference>
<dbReference type="InterPro" id="IPR036259">
    <property type="entry name" value="MFS_trans_sf"/>
</dbReference>
<keyword evidence="9" id="KW-0732">Signal</keyword>
<dbReference type="InterPro" id="IPR050814">
    <property type="entry name" value="Myo-inositol_Transporter"/>
</dbReference>
<evidence type="ECO:0000313" key="12">
    <source>
        <dbReference type="Proteomes" id="UP000225706"/>
    </source>
</evidence>
<gene>
    <name evidence="11" type="primary">SLC2A13</name>
    <name evidence="11" type="ORF">AWC38_SpisGene19344</name>
</gene>
<keyword evidence="4 8" id="KW-0812">Transmembrane</keyword>
<dbReference type="PRINTS" id="PR00171">
    <property type="entry name" value="SUGRTRNSPORT"/>
</dbReference>
<dbReference type="PANTHER" id="PTHR48020:SF12">
    <property type="entry name" value="PROTON MYO-INOSITOL COTRANSPORTER"/>
    <property type="match status" value="1"/>
</dbReference>
<keyword evidence="12" id="KW-1185">Reference proteome</keyword>
<feature type="transmembrane region" description="Helical" evidence="8">
    <location>
        <begin position="495"/>
        <end position="514"/>
    </location>
</feature>
<dbReference type="Gene3D" id="1.20.1250.20">
    <property type="entry name" value="MFS general substrate transporter like domains"/>
    <property type="match status" value="3"/>
</dbReference>
<dbReference type="OrthoDB" id="6339427at2759"/>
<feature type="transmembrane region" description="Helical" evidence="8">
    <location>
        <begin position="143"/>
        <end position="162"/>
    </location>
</feature>
<protein>
    <submittedName>
        <fullName evidence="11">Proton myo-inositol cotransporter</fullName>
    </submittedName>
</protein>
<evidence type="ECO:0000256" key="6">
    <source>
        <dbReference type="ARBA" id="ARBA00023136"/>
    </source>
</evidence>
<evidence type="ECO:0000256" key="9">
    <source>
        <dbReference type="SAM" id="SignalP"/>
    </source>
</evidence>
<feature type="transmembrane region" description="Helical" evidence="8">
    <location>
        <begin position="115"/>
        <end position="134"/>
    </location>
</feature>
<dbReference type="GO" id="GO:0005366">
    <property type="term" value="F:myo-inositol:proton symporter activity"/>
    <property type="evidence" value="ECO:0007669"/>
    <property type="project" value="TreeGrafter"/>
</dbReference>
<evidence type="ECO:0000256" key="4">
    <source>
        <dbReference type="ARBA" id="ARBA00022692"/>
    </source>
</evidence>
<feature type="domain" description="Major facilitator superfamily (MFS) profile" evidence="10">
    <location>
        <begin position="75"/>
        <end position="588"/>
    </location>
</feature>
<feature type="transmembrane region" description="Helical" evidence="8">
    <location>
        <begin position="229"/>
        <end position="252"/>
    </location>
</feature>
<evidence type="ECO:0000256" key="7">
    <source>
        <dbReference type="RuleBase" id="RU003346"/>
    </source>
</evidence>
<dbReference type="PROSITE" id="PS00216">
    <property type="entry name" value="SUGAR_TRANSPORT_1"/>
    <property type="match status" value="1"/>
</dbReference>
<evidence type="ECO:0000313" key="11">
    <source>
        <dbReference type="EMBL" id="PFX16382.1"/>
    </source>
</evidence>
<dbReference type="Proteomes" id="UP000225706">
    <property type="component" value="Unassembled WGS sequence"/>
</dbReference>
<dbReference type="AlphaFoldDB" id="A0A2B4RJH5"/>
<evidence type="ECO:0000256" key="3">
    <source>
        <dbReference type="ARBA" id="ARBA00022448"/>
    </source>
</evidence>
<comment type="subcellular location">
    <subcellularLocation>
        <location evidence="1">Membrane</location>
        <topology evidence="1">Multi-pass membrane protein</topology>
    </subcellularLocation>
</comment>
<dbReference type="Pfam" id="PF00083">
    <property type="entry name" value="Sugar_tr"/>
    <property type="match status" value="3"/>
</dbReference>
<feature type="transmembrane region" description="Helical" evidence="8">
    <location>
        <begin position="201"/>
        <end position="223"/>
    </location>
</feature>
<feature type="chain" id="PRO_5013355694" evidence="9">
    <location>
        <begin position="25"/>
        <end position="600"/>
    </location>
</feature>
<dbReference type="InterPro" id="IPR005829">
    <property type="entry name" value="Sugar_transporter_CS"/>
</dbReference>
<dbReference type="InterPro" id="IPR020846">
    <property type="entry name" value="MFS_dom"/>
</dbReference>
<keyword evidence="6 8" id="KW-0472">Membrane</keyword>
<feature type="transmembrane region" description="Helical" evidence="8">
    <location>
        <begin position="534"/>
        <end position="554"/>
    </location>
</feature>
<feature type="signal peptide" evidence="9">
    <location>
        <begin position="1"/>
        <end position="24"/>
    </location>
</feature>
<name>A0A2B4RJH5_STYPI</name>
<dbReference type="NCBIfam" id="TIGR00879">
    <property type="entry name" value="SP"/>
    <property type="match status" value="1"/>
</dbReference>
<dbReference type="EMBL" id="LSMT01000551">
    <property type="protein sequence ID" value="PFX16382.1"/>
    <property type="molecule type" value="Genomic_DNA"/>
</dbReference>
<dbReference type="InterPro" id="IPR003663">
    <property type="entry name" value="Sugar/inositol_transpt"/>
</dbReference>
<feature type="transmembrane region" description="Helical" evidence="8">
    <location>
        <begin position="566"/>
        <end position="584"/>
    </location>
</feature>
<dbReference type="STRING" id="50429.A0A2B4RJH5"/>
<evidence type="ECO:0000256" key="2">
    <source>
        <dbReference type="ARBA" id="ARBA00010992"/>
    </source>
</evidence>
<dbReference type="PROSITE" id="PS00217">
    <property type="entry name" value="SUGAR_TRANSPORT_2"/>
    <property type="match status" value="1"/>
</dbReference>
<evidence type="ECO:0000256" key="5">
    <source>
        <dbReference type="ARBA" id="ARBA00022989"/>
    </source>
</evidence>
<feature type="transmembrane region" description="Helical" evidence="8">
    <location>
        <begin position="316"/>
        <end position="338"/>
    </location>
</feature>
<dbReference type="PANTHER" id="PTHR48020">
    <property type="entry name" value="PROTON MYO-INOSITOL COTRANSPORTER"/>
    <property type="match status" value="1"/>
</dbReference>
<dbReference type="GO" id="GO:0016324">
    <property type="term" value="C:apical plasma membrane"/>
    <property type="evidence" value="ECO:0007669"/>
    <property type="project" value="TreeGrafter"/>
</dbReference>
<keyword evidence="3 7" id="KW-0813">Transport</keyword>
<proteinExistence type="inferred from homology"/>
<organism evidence="11 12">
    <name type="scientific">Stylophora pistillata</name>
    <name type="common">Smooth cauliflower coral</name>
    <dbReference type="NCBI Taxonomy" id="50429"/>
    <lineage>
        <taxon>Eukaryota</taxon>
        <taxon>Metazoa</taxon>
        <taxon>Cnidaria</taxon>
        <taxon>Anthozoa</taxon>
        <taxon>Hexacorallia</taxon>
        <taxon>Scleractinia</taxon>
        <taxon>Astrocoeniina</taxon>
        <taxon>Pocilloporidae</taxon>
        <taxon>Stylophora</taxon>
    </lineage>
</organism>
<comment type="caution">
    <text evidence="11">The sequence shown here is derived from an EMBL/GenBank/DDBJ whole genome shotgun (WGS) entry which is preliminary data.</text>
</comment>
<dbReference type="PROSITE" id="PS50850">
    <property type="entry name" value="MFS"/>
    <property type="match status" value="1"/>
</dbReference>
<evidence type="ECO:0000256" key="1">
    <source>
        <dbReference type="ARBA" id="ARBA00004141"/>
    </source>
</evidence>
<feature type="transmembrane region" description="Helical" evidence="8">
    <location>
        <begin position="353"/>
        <end position="375"/>
    </location>
</feature>
<feature type="transmembrane region" description="Helical" evidence="8">
    <location>
        <begin position="384"/>
        <end position="406"/>
    </location>
</feature>
<feature type="transmembrane region" description="Helical" evidence="8">
    <location>
        <begin position="168"/>
        <end position="189"/>
    </location>
</feature>
<keyword evidence="5 8" id="KW-1133">Transmembrane helix</keyword>
<comment type="similarity">
    <text evidence="2 7">Belongs to the major facilitator superfamily. Sugar transporter (TC 2.A.1.1) family.</text>
</comment>
<sequence>MFGLGTVPSAIMFLGCLWLPESPSWLVSRGACEDAREVLVRLRGTIDVNEELQAIETVCKEQESYDEKSRFYEMLTTPSTMKALLVGCMLVSMQELCGINIIMEEFHLSSFWQELIVSVAIGTAIIGASLGGFLNQRLGRKPMLLACALVFTIGAVVEAIAASRNGLLVGRLIVGLGIGGVSITAPVFISEIAPWRIRGRLVTVYCVFFVGAELVAAIIDVIFSPYKKTGWRFMFGLAAVPSSIMFLGCLWLPESPSWLVSRGACEDAREVLVRLRGTTDVNEELQSILAVCKERESYDKKSRFHKILTTSSTRKALLVGCMLISMQELSGINVVMFYSTTIIQMSGVQEDQLALWLAVVVYFTGFAFTFVGLYLVEKLGRRKLLLGSLAGVILCLSLLGGAFYLAKQHDAAITFIERVPSNISNSCPDTGYCLDCLGVGEKCGFCYAKDSANNPMSGSCVPINVSSNVNMAAFGRCGRNDHTVTWSYQACPFQYAWLATVALVLYIAAIAPGMGPLPWTINSEIYPLWARSTAYGFASAVKWTCNGLLSMTFLSLTEWITSFGVFWLYGGISLLGWLFFYAYLPETKDKSPEELEYLFS</sequence>
<accession>A0A2B4RJH5</accession>
<evidence type="ECO:0000256" key="8">
    <source>
        <dbReference type="SAM" id="Phobius"/>
    </source>
</evidence>
<reference evidence="12" key="1">
    <citation type="journal article" date="2017" name="bioRxiv">
        <title>Comparative analysis of the genomes of Stylophora pistillata and Acropora digitifera provides evidence for extensive differences between species of corals.</title>
        <authorList>
            <person name="Voolstra C.R."/>
            <person name="Li Y."/>
            <person name="Liew Y.J."/>
            <person name="Baumgarten S."/>
            <person name="Zoccola D."/>
            <person name="Flot J.-F."/>
            <person name="Tambutte S."/>
            <person name="Allemand D."/>
            <person name="Aranda M."/>
        </authorList>
    </citation>
    <scope>NUCLEOTIDE SEQUENCE [LARGE SCALE GENOMIC DNA]</scope>
</reference>